<evidence type="ECO:0000256" key="7">
    <source>
        <dbReference type="ARBA" id="ARBA00022741"/>
    </source>
</evidence>
<dbReference type="Gene3D" id="3.30.1110.10">
    <property type="match status" value="1"/>
</dbReference>
<dbReference type="FunCoup" id="A0A316V3G6">
    <property type="interactions" value="432"/>
</dbReference>
<dbReference type="PANTHER" id="PTHR45769">
    <property type="entry name" value="ADENOSINE KINASE"/>
    <property type="match status" value="1"/>
</dbReference>
<dbReference type="OrthoDB" id="432447at2759"/>
<dbReference type="GeneID" id="37021337"/>
<dbReference type="CDD" id="cd01168">
    <property type="entry name" value="adenosine_kinase"/>
    <property type="match status" value="1"/>
</dbReference>
<evidence type="ECO:0000256" key="5">
    <source>
        <dbReference type="ARBA" id="ARBA00022679"/>
    </source>
</evidence>
<keyword evidence="5 11" id="KW-0808">Transferase</keyword>
<comment type="catalytic activity">
    <reaction evidence="11">
        <text>adenosine + ATP = AMP + ADP + H(+)</text>
        <dbReference type="Rhea" id="RHEA:20824"/>
        <dbReference type="ChEBI" id="CHEBI:15378"/>
        <dbReference type="ChEBI" id="CHEBI:16335"/>
        <dbReference type="ChEBI" id="CHEBI:30616"/>
        <dbReference type="ChEBI" id="CHEBI:456215"/>
        <dbReference type="ChEBI" id="CHEBI:456216"/>
        <dbReference type="EC" id="2.7.1.20"/>
    </reaction>
</comment>
<dbReference type="Pfam" id="PF00294">
    <property type="entry name" value="PfkB"/>
    <property type="match status" value="1"/>
</dbReference>
<feature type="active site" description="Proton acceptor" evidence="10">
    <location>
        <position position="300"/>
    </location>
</feature>
<dbReference type="GO" id="GO:0006166">
    <property type="term" value="P:purine ribonucleoside salvage"/>
    <property type="evidence" value="ECO:0007669"/>
    <property type="project" value="UniProtKB-KW"/>
</dbReference>
<dbReference type="RefSeq" id="XP_025352398.1">
    <property type="nucleotide sequence ID" value="XM_025499556.1"/>
</dbReference>
<keyword evidence="14" id="KW-1185">Reference proteome</keyword>
<comment type="cofactor">
    <cofactor evidence="1 11">
        <name>Mg(2+)</name>
        <dbReference type="ChEBI" id="CHEBI:18420"/>
    </cofactor>
</comment>
<dbReference type="UniPathway" id="UPA00588">
    <property type="reaction ID" value="UER00659"/>
</dbReference>
<evidence type="ECO:0000256" key="3">
    <source>
        <dbReference type="ARBA" id="ARBA00010688"/>
    </source>
</evidence>
<organism evidence="13 14">
    <name type="scientific">Meira miltonrushii</name>
    <dbReference type="NCBI Taxonomy" id="1280837"/>
    <lineage>
        <taxon>Eukaryota</taxon>
        <taxon>Fungi</taxon>
        <taxon>Dikarya</taxon>
        <taxon>Basidiomycota</taxon>
        <taxon>Ustilaginomycotina</taxon>
        <taxon>Exobasidiomycetes</taxon>
        <taxon>Exobasidiales</taxon>
        <taxon>Brachybasidiaceae</taxon>
        <taxon>Meira</taxon>
    </lineage>
</organism>
<name>A0A316V3G6_9BASI</name>
<dbReference type="GO" id="GO:0005634">
    <property type="term" value="C:nucleus"/>
    <property type="evidence" value="ECO:0007669"/>
    <property type="project" value="TreeGrafter"/>
</dbReference>
<sequence length="346" mass="37303">MVGGNYELVAMGNPLLDMQARNAEATLKKYDLKANDAILIEQKPGTEAIYDDITKEYDIHYLAGGAAQNSARCAQYVLPPKSTAYLGSVGEDDLAKQLRAANEKEGLHSAYQVNKTTPTGCCAVLITGEHRSLVTRLGAAEKFTPDHLSTSEVEKLTQNAKFFYVGGFFLTHGLESTLILAKRALERQTPFSINLSAPFIPQFFKDQLDQVLPYTTLVIGNESEAEAYAASHGLDGKDLVGVAKHIAQFESKTNKPRTVIITQGAEETLVLQSDKVDNVKRYPVQKVSSDKIVDTNGAGDAFAGGVLGALILGKSIDEAVEVGHKLGVMCIGQSGPSLKFPKENVL</sequence>
<comment type="similarity">
    <text evidence="3 11">Belongs to the carbohydrate kinase PfkB family.</text>
</comment>
<keyword evidence="8 11" id="KW-0418">Kinase</keyword>
<keyword evidence="11" id="KW-0460">Magnesium</keyword>
<dbReference type="PROSITE" id="PS00584">
    <property type="entry name" value="PFKB_KINASES_2"/>
    <property type="match status" value="1"/>
</dbReference>
<dbReference type="InterPro" id="IPR011611">
    <property type="entry name" value="PfkB_dom"/>
</dbReference>
<dbReference type="InParanoid" id="A0A316V3G6"/>
<evidence type="ECO:0000256" key="4">
    <source>
        <dbReference type="ARBA" id="ARBA00012119"/>
    </source>
</evidence>
<dbReference type="InterPro" id="IPR002173">
    <property type="entry name" value="Carboh/pur_kinase_PfkB_CS"/>
</dbReference>
<keyword evidence="9 11" id="KW-0067">ATP-binding</keyword>
<dbReference type="PRINTS" id="PR00989">
    <property type="entry name" value="ADENOKINASE"/>
</dbReference>
<evidence type="ECO:0000256" key="9">
    <source>
        <dbReference type="ARBA" id="ARBA00022840"/>
    </source>
</evidence>
<evidence type="ECO:0000256" key="10">
    <source>
        <dbReference type="PIRSR" id="PIRSR601805-1"/>
    </source>
</evidence>
<dbReference type="SUPFAM" id="SSF53613">
    <property type="entry name" value="Ribokinase-like"/>
    <property type="match status" value="1"/>
</dbReference>
<dbReference type="GO" id="GO:0006144">
    <property type="term" value="P:purine nucleobase metabolic process"/>
    <property type="evidence" value="ECO:0007669"/>
    <property type="project" value="TreeGrafter"/>
</dbReference>
<dbReference type="Gene3D" id="3.40.1190.20">
    <property type="match status" value="1"/>
</dbReference>
<dbReference type="InterPro" id="IPR001805">
    <property type="entry name" value="Adenokinase"/>
</dbReference>
<gene>
    <name evidence="13" type="ORF">FA14DRAFT_162355</name>
</gene>
<accession>A0A316V3G6</accession>
<dbReference type="InterPro" id="IPR029056">
    <property type="entry name" value="Ribokinase-like"/>
</dbReference>
<dbReference type="STRING" id="1280837.A0A316V3G6"/>
<evidence type="ECO:0000259" key="12">
    <source>
        <dbReference type="Pfam" id="PF00294"/>
    </source>
</evidence>
<keyword evidence="7 11" id="KW-0547">Nucleotide-binding</keyword>
<dbReference type="GO" id="GO:0005524">
    <property type="term" value="F:ATP binding"/>
    <property type="evidence" value="ECO:0007669"/>
    <property type="project" value="UniProtKB-UniRule"/>
</dbReference>
<proteinExistence type="inferred from homology"/>
<comment type="function">
    <text evidence="11">ATP dependent phosphorylation of adenosine and other related nucleoside analogs to monophosphate derivatives.</text>
</comment>
<dbReference type="GO" id="GO:0004001">
    <property type="term" value="F:adenosine kinase activity"/>
    <property type="evidence" value="ECO:0007669"/>
    <property type="project" value="UniProtKB-UniRule"/>
</dbReference>
<dbReference type="GO" id="GO:0044209">
    <property type="term" value="P:AMP salvage"/>
    <property type="evidence" value="ECO:0007669"/>
    <property type="project" value="UniProtKB-UniRule"/>
</dbReference>
<comment type="pathway">
    <text evidence="2 11">Purine metabolism; AMP biosynthesis via salvage pathway; AMP from adenosine: step 1/1.</text>
</comment>
<protein>
    <recommendedName>
        <fullName evidence="4 11">Adenosine kinase</fullName>
        <shortName evidence="11">AK</shortName>
        <ecNumber evidence="4 11">2.7.1.20</ecNumber>
    </recommendedName>
    <alternativeName>
        <fullName evidence="11">Adenosine 5'-phosphotransferase</fullName>
    </alternativeName>
</protein>
<evidence type="ECO:0000313" key="13">
    <source>
        <dbReference type="EMBL" id="PWN32096.1"/>
    </source>
</evidence>
<evidence type="ECO:0000256" key="6">
    <source>
        <dbReference type="ARBA" id="ARBA00022726"/>
    </source>
</evidence>
<feature type="domain" description="Carbohydrate kinase PfkB" evidence="12">
    <location>
        <begin position="29"/>
        <end position="341"/>
    </location>
</feature>
<dbReference type="AlphaFoldDB" id="A0A316V3G6"/>
<evidence type="ECO:0000256" key="8">
    <source>
        <dbReference type="ARBA" id="ARBA00022777"/>
    </source>
</evidence>
<evidence type="ECO:0000256" key="1">
    <source>
        <dbReference type="ARBA" id="ARBA00001946"/>
    </source>
</evidence>
<reference evidence="13 14" key="1">
    <citation type="journal article" date="2018" name="Mol. Biol. Evol.">
        <title>Broad Genomic Sampling Reveals a Smut Pathogenic Ancestry of the Fungal Clade Ustilaginomycotina.</title>
        <authorList>
            <person name="Kijpornyongpan T."/>
            <person name="Mondo S.J."/>
            <person name="Barry K."/>
            <person name="Sandor L."/>
            <person name="Lee J."/>
            <person name="Lipzen A."/>
            <person name="Pangilinan J."/>
            <person name="LaButti K."/>
            <person name="Hainaut M."/>
            <person name="Henrissat B."/>
            <person name="Grigoriev I.V."/>
            <person name="Spatafora J.W."/>
            <person name="Aime M.C."/>
        </authorList>
    </citation>
    <scope>NUCLEOTIDE SEQUENCE [LARGE SCALE GENOMIC DNA]</scope>
    <source>
        <strain evidence="13 14">MCA 3882</strain>
    </source>
</reference>
<evidence type="ECO:0000256" key="11">
    <source>
        <dbReference type="RuleBase" id="RU368116"/>
    </source>
</evidence>
<dbReference type="GO" id="GO:0005829">
    <property type="term" value="C:cytosol"/>
    <property type="evidence" value="ECO:0007669"/>
    <property type="project" value="TreeGrafter"/>
</dbReference>
<dbReference type="EMBL" id="KZ819606">
    <property type="protein sequence ID" value="PWN32096.1"/>
    <property type="molecule type" value="Genomic_DNA"/>
</dbReference>
<dbReference type="EC" id="2.7.1.20" evidence="4 11"/>
<evidence type="ECO:0000313" key="14">
    <source>
        <dbReference type="Proteomes" id="UP000245771"/>
    </source>
</evidence>
<dbReference type="PANTHER" id="PTHR45769:SF3">
    <property type="entry name" value="ADENOSINE KINASE"/>
    <property type="match status" value="1"/>
</dbReference>
<evidence type="ECO:0000256" key="2">
    <source>
        <dbReference type="ARBA" id="ARBA00004801"/>
    </source>
</evidence>
<dbReference type="Proteomes" id="UP000245771">
    <property type="component" value="Unassembled WGS sequence"/>
</dbReference>
<keyword evidence="6 11" id="KW-0660">Purine salvage</keyword>